<feature type="region of interest" description="Disordered" evidence="1">
    <location>
        <begin position="281"/>
        <end position="301"/>
    </location>
</feature>
<reference evidence="2 3" key="1">
    <citation type="submission" date="2020-03" db="EMBL/GenBank/DDBJ databases">
        <authorList>
            <person name="Wang L."/>
            <person name="He N."/>
            <person name="Li Y."/>
            <person name="Fang Y."/>
            <person name="Zhang F."/>
        </authorList>
    </citation>
    <scope>NUCLEOTIDE SEQUENCE [LARGE SCALE GENOMIC DNA]</scope>
    <source>
        <strain evidence="3">hsmgli-8</strain>
    </source>
</reference>
<name>A0ABX0Y8B1_9PSED</name>
<evidence type="ECO:0000313" key="2">
    <source>
        <dbReference type="EMBL" id="NJO99550.1"/>
    </source>
</evidence>
<dbReference type="RefSeq" id="WP_168080805.1">
    <property type="nucleotide sequence ID" value="NZ_JAAVJI010000001.1"/>
</dbReference>
<feature type="compositionally biased region" description="Polar residues" evidence="1">
    <location>
        <begin position="281"/>
        <end position="292"/>
    </location>
</feature>
<proteinExistence type="predicted"/>
<sequence>MTAVTASSTVTPLSSLFTGFVPETLLETRPALQSMPAKQVSIDNQVVPATSASEPVDVPTLMDQAMQRLADLEEEKLKALNERVSPQDKDLPVGLDMSGWGNDMVEIYALLIALQQALQANAKLSGQMMIMAHQMAANAGTKGVEAARANLMGQVMGAVVTAGLAAGSLGLHAKASTMAHKNMKANDRPALANERQAQREEAIVGSAGPSHQDSQVLLSSARKARNEAAEQTMQSKANTIDIQLTSNKAVTLGSLAMVAGTLTATTQQPVSAKHEAEKIAYQQSQSVSNEGAQNAAGEKEKTQKAIASTLQTVQQIENSRIAAQAAIANARS</sequence>
<dbReference type="Proteomes" id="UP000746535">
    <property type="component" value="Unassembled WGS sequence"/>
</dbReference>
<keyword evidence="3" id="KW-1185">Reference proteome</keyword>
<dbReference type="EMBL" id="JAAVJI010000001">
    <property type="protein sequence ID" value="NJO99550.1"/>
    <property type="molecule type" value="Genomic_DNA"/>
</dbReference>
<evidence type="ECO:0000256" key="1">
    <source>
        <dbReference type="SAM" id="MobiDB-lite"/>
    </source>
</evidence>
<gene>
    <name evidence="2" type="ORF">HBH25_01535</name>
</gene>
<organism evidence="2 3">
    <name type="scientific">Pseudomonas quercus</name>
    <dbReference type="NCBI Taxonomy" id="2722792"/>
    <lineage>
        <taxon>Bacteria</taxon>
        <taxon>Pseudomonadati</taxon>
        <taxon>Pseudomonadota</taxon>
        <taxon>Gammaproteobacteria</taxon>
        <taxon>Pseudomonadales</taxon>
        <taxon>Pseudomonadaceae</taxon>
        <taxon>Pseudomonas</taxon>
    </lineage>
</organism>
<comment type="caution">
    <text evidence="2">The sequence shown here is derived from an EMBL/GenBank/DDBJ whole genome shotgun (WGS) entry which is preliminary data.</text>
</comment>
<evidence type="ECO:0000313" key="3">
    <source>
        <dbReference type="Proteomes" id="UP000746535"/>
    </source>
</evidence>
<protein>
    <submittedName>
        <fullName evidence="2">Uncharacterized protein</fullName>
    </submittedName>
</protein>
<accession>A0ABX0Y8B1</accession>